<evidence type="ECO:0000256" key="2">
    <source>
        <dbReference type="ARBA" id="ARBA00011738"/>
    </source>
</evidence>
<evidence type="ECO:0000313" key="11">
    <source>
        <dbReference type="Ensembl" id="ENSGWIP00000039315.1"/>
    </source>
</evidence>
<reference evidence="11" key="2">
    <citation type="submission" date="2025-08" db="UniProtKB">
        <authorList>
            <consortium name="Ensembl"/>
        </authorList>
    </citation>
    <scope>IDENTIFICATION</scope>
</reference>
<keyword evidence="3" id="KW-0032">Aminotransferase</keyword>
<reference evidence="11" key="3">
    <citation type="submission" date="2025-09" db="UniProtKB">
        <authorList>
            <consortium name="Ensembl"/>
        </authorList>
    </citation>
    <scope>IDENTIFICATION</scope>
</reference>
<dbReference type="PANTHER" id="PTHR11751:SF469">
    <property type="entry name" value="ALANINE TRANSAMINASE"/>
    <property type="match status" value="1"/>
</dbReference>
<dbReference type="InterPro" id="IPR045088">
    <property type="entry name" value="ALAT1/2-like"/>
</dbReference>
<dbReference type="GO" id="GO:0042853">
    <property type="term" value="P:L-alanine catabolic process"/>
    <property type="evidence" value="ECO:0007669"/>
    <property type="project" value="UniProtKB-UniPathway"/>
</dbReference>
<evidence type="ECO:0000256" key="1">
    <source>
        <dbReference type="ARBA" id="ARBA00001933"/>
    </source>
</evidence>
<dbReference type="InterPro" id="IPR015421">
    <property type="entry name" value="PyrdxlP-dep_Trfase_major"/>
</dbReference>
<gene>
    <name evidence="11" type="primary">LOC114479330</name>
</gene>
<dbReference type="PANTHER" id="PTHR11751">
    <property type="entry name" value="ALANINE AMINOTRANSFERASE"/>
    <property type="match status" value="1"/>
</dbReference>
<evidence type="ECO:0000313" key="12">
    <source>
        <dbReference type="Proteomes" id="UP000694680"/>
    </source>
</evidence>
<dbReference type="RefSeq" id="XP_028328773.1">
    <property type="nucleotide sequence ID" value="XM_028472972.1"/>
</dbReference>
<dbReference type="UniPathway" id="UPA00528">
    <property type="reaction ID" value="UER00586"/>
</dbReference>
<protein>
    <recommendedName>
        <fullName evidence="8">alanine transaminase</fullName>
        <ecNumber evidence="8">2.6.1.2</ecNumber>
    </recommendedName>
</protein>
<accession>A0A8C5H313</accession>
<evidence type="ECO:0000256" key="6">
    <source>
        <dbReference type="ARBA" id="ARBA00025708"/>
    </source>
</evidence>
<evidence type="ECO:0000256" key="7">
    <source>
        <dbReference type="ARBA" id="ARBA00025785"/>
    </source>
</evidence>
<keyword evidence="5" id="KW-0663">Pyridoxal phosphate</keyword>
<dbReference type="FunFam" id="3.90.1150.10:FF:000140">
    <property type="entry name" value="alanine aminotransferase 1"/>
    <property type="match status" value="1"/>
</dbReference>
<dbReference type="SUPFAM" id="SSF53383">
    <property type="entry name" value="PLP-dependent transferases"/>
    <property type="match status" value="1"/>
</dbReference>
<proteinExistence type="inferred from homology"/>
<dbReference type="GeneID" id="114479330"/>
<evidence type="ECO:0000256" key="9">
    <source>
        <dbReference type="ARBA" id="ARBA00047412"/>
    </source>
</evidence>
<dbReference type="OrthoDB" id="1732682at2759"/>
<dbReference type="CDD" id="cd00609">
    <property type="entry name" value="AAT_like"/>
    <property type="match status" value="1"/>
</dbReference>
<sequence>MSAPLQINPNVKNIQQVQNEKLARLAEQIKEDIRRGSIKSFKEVIDVSWGNPHNGGLKPQTFVRQVLAACVYPELLDSEQLEADVKQRAQKLLMCVGGSIGSYTNTAGIPEVVQGITEFISRRDGGVPCHPENIFISSGSQWCLSNILRVLVNTKALLPTAVLSPVPCHPTMMLSLTAEGVIPVPYHLCEEEGWALKGEELQRALQSAHGVCNPVALYVINPGNPAGLVQSRASIQEIIRFVYERRLFLLADEVYQDCVCGADSQFISYKQVLVEMGPPYSDSVELASFHSASKGMMGECGLRGGYVELVNVDPAVMEYIYMLFSMDICASLSGQMAIDLMTNPPQPDEPSYPLYWQEKEEIRRTLVHNARKAIEAVNLLVGFSCQPVHGGAFMFPRVNLPLRAIQSAQEAGLPPDMFYCMRLLEEVGLLVSPGCDYQQEKGTYHIRICIMVQEEILDELLRRLKIFHTKFMKEFS</sequence>
<dbReference type="AlphaFoldDB" id="A0A8C5H313"/>
<dbReference type="Pfam" id="PF00155">
    <property type="entry name" value="Aminotran_1_2"/>
    <property type="match status" value="1"/>
</dbReference>
<evidence type="ECO:0000259" key="10">
    <source>
        <dbReference type="Pfam" id="PF00155"/>
    </source>
</evidence>
<dbReference type="FunFam" id="3.40.640.10:FF:000129">
    <property type="entry name" value="Alanine aminotransferase 2"/>
    <property type="match status" value="1"/>
</dbReference>
<comment type="similarity">
    <text evidence="7">Belongs to the class-I pyridoxal-phosphate-dependent aminotransferase family. Alanine aminotransferase subfamily.</text>
</comment>
<comment type="cofactor">
    <cofactor evidence="1">
        <name>pyridoxal 5'-phosphate</name>
        <dbReference type="ChEBI" id="CHEBI:597326"/>
    </cofactor>
</comment>
<comment type="catalytic activity">
    <reaction evidence="9">
        <text>L-alanine + 2-oxoglutarate = pyruvate + L-glutamate</text>
        <dbReference type="Rhea" id="RHEA:19453"/>
        <dbReference type="ChEBI" id="CHEBI:15361"/>
        <dbReference type="ChEBI" id="CHEBI:16810"/>
        <dbReference type="ChEBI" id="CHEBI:29985"/>
        <dbReference type="ChEBI" id="CHEBI:57972"/>
        <dbReference type="EC" id="2.6.1.2"/>
    </reaction>
</comment>
<feature type="domain" description="Aminotransferase class I/classII large" evidence="10">
    <location>
        <begin position="84"/>
        <end position="464"/>
    </location>
</feature>
<evidence type="ECO:0000256" key="5">
    <source>
        <dbReference type="ARBA" id="ARBA00022898"/>
    </source>
</evidence>
<comment type="pathway">
    <text evidence="6">Amino-acid degradation; L-alanine degradation via transaminase pathway; pyruvate from L-alanine: step 1/1.</text>
</comment>
<reference evidence="11" key="1">
    <citation type="submission" date="2020-06" db="EMBL/GenBank/DDBJ databases">
        <authorList>
            <consortium name="Wellcome Sanger Institute Data Sharing"/>
        </authorList>
    </citation>
    <scope>NUCLEOTIDE SEQUENCE [LARGE SCALE GENOMIC DNA]</scope>
</reference>
<evidence type="ECO:0000256" key="4">
    <source>
        <dbReference type="ARBA" id="ARBA00022679"/>
    </source>
</evidence>
<dbReference type="InterPro" id="IPR015422">
    <property type="entry name" value="PyrdxlP-dep_Trfase_small"/>
</dbReference>
<keyword evidence="12" id="KW-1185">Reference proteome</keyword>
<dbReference type="GO" id="GO:0004021">
    <property type="term" value="F:L-alanine:2-oxoglutarate aminotransferase activity"/>
    <property type="evidence" value="ECO:0007669"/>
    <property type="project" value="UniProtKB-EC"/>
</dbReference>
<dbReference type="GO" id="GO:0030170">
    <property type="term" value="F:pyridoxal phosphate binding"/>
    <property type="evidence" value="ECO:0007669"/>
    <property type="project" value="InterPro"/>
</dbReference>
<dbReference type="Gene3D" id="3.40.640.10">
    <property type="entry name" value="Type I PLP-dependent aspartate aminotransferase-like (Major domain)"/>
    <property type="match status" value="1"/>
</dbReference>
<dbReference type="Gene3D" id="1.10.287.1970">
    <property type="match status" value="1"/>
</dbReference>
<dbReference type="InterPro" id="IPR004839">
    <property type="entry name" value="Aminotransferase_I/II_large"/>
</dbReference>
<organism evidence="11 12">
    <name type="scientific">Gouania willdenowi</name>
    <name type="common">Blunt-snouted clingfish</name>
    <name type="synonym">Lepadogaster willdenowi</name>
    <dbReference type="NCBI Taxonomy" id="441366"/>
    <lineage>
        <taxon>Eukaryota</taxon>
        <taxon>Metazoa</taxon>
        <taxon>Chordata</taxon>
        <taxon>Craniata</taxon>
        <taxon>Vertebrata</taxon>
        <taxon>Euteleostomi</taxon>
        <taxon>Actinopterygii</taxon>
        <taxon>Neopterygii</taxon>
        <taxon>Teleostei</taxon>
        <taxon>Neoteleostei</taxon>
        <taxon>Acanthomorphata</taxon>
        <taxon>Ovalentaria</taxon>
        <taxon>Blenniimorphae</taxon>
        <taxon>Blenniiformes</taxon>
        <taxon>Gobiesocoidei</taxon>
        <taxon>Gobiesocidae</taxon>
        <taxon>Gobiesocinae</taxon>
        <taxon>Gouania</taxon>
    </lineage>
</organism>
<dbReference type="InterPro" id="IPR015424">
    <property type="entry name" value="PyrdxlP-dep_Trfase"/>
</dbReference>
<evidence type="ECO:0000256" key="8">
    <source>
        <dbReference type="ARBA" id="ARBA00026106"/>
    </source>
</evidence>
<dbReference type="EC" id="2.6.1.2" evidence="8"/>
<keyword evidence="4" id="KW-0808">Transferase</keyword>
<dbReference type="Ensembl" id="ENSGWIT00000042752.1">
    <property type="protein sequence ID" value="ENSGWIP00000039315.1"/>
    <property type="gene ID" value="ENSGWIG00000019986.1"/>
</dbReference>
<dbReference type="Proteomes" id="UP000694680">
    <property type="component" value="Chromosome 17"/>
</dbReference>
<name>A0A8C5H313_GOUWI</name>
<comment type="subunit">
    <text evidence="2">Homodimer.</text>
</comment>
<evidence type="ECO:0000256" key="3">
    <source>
        <dbReference type="ARBA" id="ARBA00022576"/>
    </source>
</evidence>
<dbReference type="Gene3D" id="3.90.1150.10">
    <property type="entry name" value="Aspartate Aminotransferase, domain 1"/>
    <property type="match status" value="1"/>
</dbReference>